<gene>
    <name evidence="1" type="ORF">ARMSODRAFT_1019393</name>
</gene>
<dbReference type="AlphaFoldDB" id="A0A2H3BY40"/>
<accession>A0A2H3BY40</accession>
<protein>
    <submittedName>
        <fullName evidence="1">Uncharacterized protein</fullName>
    </submittedName>
</protein>
<evidence type="ECO:0000313" key="1">
    <source>
        <dbReference type="EMBL" id="PBK68813.1"/>
    </source>
</evidence>
<organism evidence="1 2">
    <name type="scientific">Armillaria solidipes</name>
    <dbReference type="NCBI Taxonomy" id="1076256"/>
    <lineage>
        <taxon>Eukaryota</taxon>
        <taxon>Fungi</taxon>
        <taxon>Dikarya</taxon>
        <taxon>Basidiomycota</taxon>
        <taxon>Agaricomycotina</taxon>
        <taxon>Agaricomycetes</taxon>
        <taxon>Agaricomycetidae</taxon>
        <taxon>Agaricales</taxon>
        <taxon>Marasmiineae</taxon>
        <taxon>Physalacriaceae</taxon>
        <taxon>Armillaria</taxon>
    </lineage>
</organism>
<reference evidence="2" key="1">
    <citation type="journal article" date="2017" name="Nat. Ecol. Evol.">
        <title>Genome expansion and lineage-specific genetic innovations in the forest pathogenic fungi Armillaria.</title>
        <authorList>
            <person name="Sipos G."/>
            <person name="Prasanna A.N."/>
            <person name="Walter M.C."/>
            <person name="O'Connor E."/>
            <person name="Balint B."/>
            <person name="Krizsan K."/>
            <person name="Kiss B."/>
            <person name="Hess J."/>
            <person name="Varga T."/>
            <person name="Slot J."/>
            <person name="Riley R."/>
            <person name="Boka B."/>
            <person name="Rigling D."/>
            <person name="Barry K."/>
            <person name="Lee J."/>
            <person name="Mihaltcheva S."/>
            <person name="LaButti K."/>
            <person name="Lipzen A."/>
            <person name="Waldron R."/>
            <person name="Moloney N.M."/>
            <person name="Sperisen C."/>
            <person name="Kredics L."/>
            <person name="Vagvoelgyi C."/>
            <person name="Patrignani A."/>
            <person name="Fitzpatrick D."/>
            <person name="Nagy I."/>
            <person name="Doyle S."/>
            <person name="Anderson J.B."/>
            <person name="Grigoriev I.V."/>
            <person name="Gueldener U."/>
            <person name="Muensterkoetter M."/>
            <person name="Nagy L.G."/>
        </authorList>
    </citation>
    <scope>NUCLEOTIDE SEQUENCE [LARGE SCALE GENOMIC DNA]</scope>
    <source>
        <strain evidence="2">28-4</strain>
    </source>
</reference>
<keyword evidence="2" id="KW-1185">Reference proteome</keyword>
<name>A0A2H3BY40_9AGAR</name>
<sequence length="171" mass="19323">MFPPSPNRRRCVVPSTSTNSHLEPIQVTRRSTTFFSPAAAPVIGDFKKDLAMGMPFASFPRRRAREFLFMSLLGPAPQSGENLGRMVFRHWILLSPNFVCRTVSSSPPARSHNPSPRRLWRPPHQIQQLSSFDSFHSFPNKHTATSSTTVPWLEISISLPFALYHPAVTRL</sequence>
<evidence type="ECO:0000313" key="2">
    <source>
        <dbReference type="Proteomes" id="UP000218334"/>
    </source>
</evidence>
<proteinExistence type="predicted"/>
<dbReference type="Proteomes" id="UP000218334">
    <property type="component" value="Unassembled WGS sequence"/>
</dbReference>
<dbReference type="EMBL" id="KZ293431">
    <property type="protein sequence ID" value="PBK68813.1"/>
    <property type="molecule type" value="Genomic_DNA"/>
</dbReference>